<proteinExistence type="predicted"/>
<feature type="compositionally biased region" description="Acidic residues" evidence="1">
    <location>
        <begin position="39"/>
        <end position="49"/>
    </location>
</feature>
<accession>A0A8H5K5U2</accession>
<dbReference type="EMBL" id="JAAOAQ010000086">
    <property type="protein sequence ID" value="KAF5568304.1"/>
    <property type="molecule type" value="Genomic_DNA"/>
</dbReference>
<dbReference type="AlphaFoldDB" id="A0A8H5K5U2"/>
<evidence type="ECO:0000256" key="1">
    <source>
        <dbReference type="SAM" id="MobiDB-lite"/>
    </source>
</evidence>
<sequence length="443" mass="49399">MVQPRRFEERERLFVLKDGKAPTPVMKQRTLDNDRSEAQDEDVEEEEDAATIKNYTTNDPNLDDIEFIAQNKTDATDEADGSLIGCLSKAEAFSKATFEFIVADEAHNAKKINGIYNHMLRLSTGKSCSVSGTPILSSLKDLLSPLSLMWASIRKNTTRGIVTESYLTEFPQFTALEEVFKKSNGDCRLWMVNPDIFRAVGFSTGGQMLANLLSVSYPARDRFPPLIALELVSHDETKIIADTVQSMGQLQAKKLYKQKKESSIEDVDRSGTSQAINGQVKDPSPKLNFGEHRKGVLTSFDWRNYKMLYPYNPAIFGHPNAVNERIKDIGDPKIIRITSQMERENKKQAASSPPVVSVDKVGELLRDDINGGLGFFFGQTNSDPPPDEAGATHGSMSEGAANRHNQTRQGVKARKDEQQLSDEFDLENEKSSAIDNMAQEHED</sequence>
<dbReference type="Gene3D" id="3.40.50.10810">
    <property type="entry name" value="Tandem AAA-ATPase domain"/>
    <property type="match status" value="1"/>
</dbReference>
<feature type="compositionally biased region" description="Basic and acidic residues" evidence="1">
    <location>
        <begin position="427"/>
        <end position="443"/>
    </location>
</feature>
<dbReference type="Proteomes" id="UP000582016">
    <property type="component" value="Unassembled WGS sequence"/>
</dbReference>
<feature type="region of interest" description="Disordered" evidence="1">
    <location>
        <begin position="375"/>
        <end position="443"/>
    </location>
</feature>
<feature type="region of interest" description="Disordered" evidence="1">
    <location>
        <begin position="264"/>
        <end position="287"/>
    </location>
</feature>
<name>A0A8H5K5U2_9HYPO</name>
<feature type="compositionally biased region" description="Basic and acidic residues" evidence="1">
    <location>
        <begin position="29"/>
        <end position="38"/>
    </location>
</feature>
<evidence type="ECO:0000313" key="2">
    <source>
        <dbReference type="EMBL" id="KAF5568304.1"/>
    </source>
</evidence>
<evidence type="ECO:0000313" key="3">
    <source>
        <dbReference type="Proteomes" id="UP000582016"/>
    </source>
</evidence>
<reference evidence="2 3" key="1">
    <citation type="submission" date="2020-05" db="EMBL/GenBank/DDBJ databases">
        <title>Identification and distribution of gene clusters putatively required for synthesis of sphingolipid metabolism inhibitors in phylogenetically diverse species of the filamentous fungus Fusarium.</title>
        <authorList>
            <person name="Kim H.-S."/>
            <person name="Busman M."/>
            <person name="Brown D.W."/>
            <person name="Divon H."/>
            <person name="Uhlig S."/>
            <person name="Proctor R.H."/>
        </authorList>
    </citation>
    <scope>NUCLEOTIDE SEQUENCE [LARGE SCALE GENOMIC DNA]</scope>
    <source>
        <strain evidence="2 3">NRRL 13617</strain>
    </source>
</reference>
<organism evidence="2 3">
    <name type="scientific">Fusarium phyllophilum</name>
    <dbReference type="NCBI Taxonomy" id="47803"/>
    <lineage>
        <taxon>Eukaryota</taxon>
        <taxon>Fungi</taxon>
        <taxon>Dikarya</taxon>
        <taxon>Ascomycota</taxon>
        <taxon>Pezizomycotina</taxon>
        <taxon>Sordariomycetes</taxon>
        <taxon>Hypocreomycetidae</taxon>
        <taxon>Hypocreales</taxon>
        <taxon>Nectriaceae</taxon>
        <taxon>Fusarium</taxon>
        <taxon>Fusarium fujikuroi species complex</taxon>
    </lineage>
</organism>
<dbReference type="OrthoDB" id="4986691at2759"/>
<feature type="region of interest" description="Disordered" evidence="1">
    <location>
        <begin position="18"/>
        <end position="50"/>
    </location>
</feature>
<gene>
    <name evidence="2" type="ORF">FPHYL_2841</name>
</gene>
<comment type="caution">
    <text evidence="2">The sequence shown here is derived from an EMBL/GenBank/DDBJ whole genome shotgun (WGS) entry which is preliminary data.</text>
</comment>
<dbReference type="InterPro" id="IPR038718">
    <property type="entry name" value="SNF2-like_sf"/>
</dbReference>
<keyword evidence="3" id="KW-1185">Reference proteome</keyword>
<protein>
    <submittedName>
        <fullName evidence="2">Permease</fullName>
    </submittedName>
</protein>